<dbReference type="EMBL" id="CP003364">
    <property type="protein sequence ID" value="AGA28515.1"/>
    <property type="molecule type" value="Genomic_DNA"/>
</dbReference>
<evidence type="ECO:0000313" key="2">
    <source>
        <dbReference type="EMBL" id="AGA28515.1"/>
    </source>
</evidence>
<evidence type="ECO:0000313" key="3">
    <source>
        <dbReference type="Proteomes" id="UP000010798"/>
    </source>
</evidence>
<name>L0DI35_SINAD</name>
<dbReference type="InterPro" id="IPR025306">
    <property type="entry name" value="Zn-bnd_dom_prob"/>
</dbReference>
<evidence type="ECO:0000259" key="1">
    <source>
        <dbReference type="Pfam" id="PF13451"/>
    </source>
</evidence>
<dbReference type="AlphaFoldDB" id="L0DI35"/>
<dbReference type="KEGG" id="saci:Sinac_4317"/>
<dbReference type="HOGENOM" id="CLU_1255260_0_0_0"/>
<dbReference type="eggNOG" id="ENOG50330VS">
    <property type="taxonomic scope" value="Bacteria"/>
</dbReference>
<dbReference type="Proteomes" id="UP000010798">
    <property type="component" value="Chromosome"/>
</dbReference>
<organism evidence="2 3">
    <name type="scientific">Singulisphaera acidiphila (strain ATCC BAA-1392 / DSM 18658 / VKM B-2454 / MOB10)</name>
    <dbReference type="NCBI Taxonomy" id="886293"/>
    <lineage>
        <taxon>Bacteria</taxon>
        <taxon>Pseudomonadati</taxon>
        <taxon>Planctomycetota</taxon>
        <taxon>Planctomycetia</taxon>
        <taxon>Isosphaerales</taxon>
        <taxon>Isosphaeraceae</taxon>
        <taxon>Singulisphaera</taxon>
    </lineage>
</organism>
<gene>
    <name evidence="2" type="ordered locus">Sinac_4317</name>
</gene>
<accession>L0DI35</accession>
<keyword evidence="3" id="KW-1185">Reference proteome</keyword>
<sequence>MNHNRKRREAEARERRRREALLTNSAPVDHTALDPDNYGFLLHGFLSFIERGYYLDVPFTCASCGSEEVWTAPQQKWWYEVAKGSPHSGAKLCRSCRQDARRHKGKAHPLQNTRRWCGLIRDDLEPALLAAGWHPVIGVGEPRPALLSYTQGDVLVRLRWDDSSFGSTLILERRDALDSVFRTLVKVKGNIYDMTHGTLQRRFDDFLTAARHTLGLAAKP</sequence>
<dbReference type="Pfam" id="PF13451">
    <property type="entry name" value="zf_Tbcl"/>
    <property type="match status" value="1"/>
</dbReference>
<dbReference type="OrthoDB" id="289270at2"/>
<reference evidence="2 3" key="1">
    <citation type="submission" date="2012-02" db="EMBL/GenBank/DDBJ databases">
        <title>Complete sequence of chromosome of Singulisphaera acidiphila DSM 18658.</title>
        <authorList>
            <consortium name="US DOE Joint Genome Institute (JGI-PGF)"/>
            <person name="Lucas S."/>
            <person name="Copeland A."/>
            <person name="Lapidus A."/>
            <person name="Glavina del Rio T."/>
            <person name="Dalin E."/>
            <person name="Tice H."/>
            <person name="Bruce D."/>
            <person name="Goodwin L."/>
            <person name="Pitluck S."/>
            <person name="Peters L."/>
            <person name="Ovchinnikova G."/>
            <person name="Chertkov O."/>
            <person name="Kyrpides N."/>
            <person name="Mavromatis K."/>
            <person name="Ivanova N."/>
            <person name="Brettin T."/>
            <person name="Detter J.C."/>
            <person name="Han C."/>
            <person name="Larimer F."/>
            <person name="Land M."/>
            <person name="Hauser L."/>
            <person name="Markowitz V."/>
            <person name="Cheng J.-F."/>
            <person name="Hugenholtz P."/>
            <person name="Woyke T."/>
            <person name="Wu D."/>
            <person name="Tindall B."/>
            <person name="Pomrenke H."/>
            <person name="Brambilla E."/>
            <person name="Klenk H.-P."/>
            <person name="Eisen J.A."/>
        </authorList>
    </citation>
    <scope>NUCLEOTIDE SEQUENCE [LARGE SCALE GENOMIC DNA]</scope>
    <source>
        <strain evidence="3">ATCC BAA-1392 / DSM 18658 / VKM B-2454 / MOB10</strain>
    </source>
</reference>
<proteinExistence type="predicted"/>
<dbReference type="STRING" id="886293.Sinac_4317"/>
<dbReference type="RefSeq" id="WP_015247639.1">
    <property type="nucleotide sequence ID" value="NC_019892.1"/>
</dbReference>
<feature type="domain" description="Probable zinc-binding" evidence="1">
    <location>
        <begin position="56"/>
        <end position="104"/>
    </location>
</feature>
<protein>
    <recommendedName>
        <fullName evidence="1">Probable zinc-binding domain-containing protein</fullName>
    </recommendedName>
</protein>